<sequence length="167" mass="19309">MNRVQYQGIRTVLAYMKSTPIVTILAESGEMPLSIRRKWLASNMTTKLFYTNNQKWIEKVEELARFHGFWNNEIIPPYIAAMGKLKNYVQDKIDMSPIVKCYQVELETHYQKISYINTGLGKTMNNSTAFRQYYKDKYEGWNQIYTDASKKGSEGPVGIGICAPEID</sequence>
<comment type="caution">
    <text evidence="1">The sequence shown here is derived from an EMBL/GenBank/DDBJ whole genome shotgun (WGS) entry which is preliminary data.</text>
</comment>
<keyword evidence="2" id="KW-1185">Reference proteome</keyword>
<gene>
    <name evidence="1" type="ORF">HHI36_009983</name>
</gene>
<reference evidence="1 2" key="1">
    <citation type="journal article" date="2021" name="BMC Biol.">
        <title>Horizontally acquired antibacterial genes associated with adaptive radiation of ladybird beetles.</title>
        <authorList>
            <person name="Li H.S."/>
            <person name="Tang X.F."/>
            <person name="Huang Y.H."/>
            <person name="Xu Z.Y."/>
            <person name="Chen M.L."/>
            <person name="Du X.Y."/>
            <person name="Qiu B.Y."/>
            <person name="Chen P.T."/>
            <person name="Zhang W."/>
            <person name="Slipinski A."/>
            <person name="Escalona H.E."/>
            <person name="Waterhouse R.M."/>
            <person name="Zwick A."/>
            <person name="Pang H."/>
        </authorList>
    </citation>
    <scope>NUCLEOTIDE SEQUENCE [LARGE SCALE GENOMIC DNA]</scope>
    <source>
        <strain evidence="1">SYSU2018</strain>
    </source>
</reference>
<dbReference type="AlphaFoldDB" id="A0ABD2MHH3"/>
<dbReference type="Proteomes" id="UP001516400">
    <property type="component" value="Unassembled WGS sequence"/>
</dbReference>
<evidence type="ECO:0000313" key="1">
    <source>
        <dbReference type="EMBL" id="KAL3265785.1"/>
    </source>
</evidence>
<accession>A0ABD2MHH3</accession>
<evidence type="ECO:0000313" key="2">
    <source>
        <dbReference type="Proteomes" id="UP001516400"/>
    </source>
</evidence>
<organism evidence="1 2">
    <name type="scientific">Cryptolaemus montrouzieri</name>
    <dbReference type="NCBI Taxonomy" id="559131"/>
    <lineage>
        <taxon>Eukaryota</taxon>
        <taxon>Metazoa</taxon>
        <taxon>Ecdysozoa</taxon>
        <taxon>Arthropoda</taxon>
        <taxon>Hexapoda</taxon>
        <taxon>Insecta</taxon>
        <taxon>Pterygota</taxon>
        <taxon>Neoptera</taxon>
        <taxon>Endopterygota</taxon>
        <taxon>Coleoptera</taxon>
        <taxon>Polyphaga</taxon>
        <taxon>Cucujiformia</taxon>
        <taxon>Coccinelloidea</taxon>
        <taxon>Coccinellidae</taxon>
        <taxon>Scymninae</taxon>
        <taxon>Scymnini</taxon>
        <taxon>Cryptolaemus</taxon>
    </lineage>
</organism>
<protein>
    <submittedName>
        <fullName evidence="1">Uncharacterized protein</fullName>
    </submittedName>
</protein>
<dbReference type="EMBL" id="JABFTP020000001">
    <property type="protein sequence ID" value="KAL3265785.1"/>
    <property type="molecule type" value="Genomic_DNA"/>
</dbReference>
<name>A0ABD2MHH3_9CUCU</name>
<proteinExistence type="predicted"/>